<accession>A0ABV6XPM2</accession>
<name>A0ABV6XPM2_9ACTN</name>
<gene>
    <name evidence="2" type="ORF">ABUW04_17835</name>
</gene>
<organism evidence="2 3">
    <name type="scientific">Streptacidiphilus jeojiensis</name>
    <dbReference type="NCBI Taxonomy" id="3229225"/>
    <lineage>
        <taxon>Bacteria</taxon>
        <taxon>Bacillati</taxon>
        <taxon>Actinomycetota</taxon>
        <taxon>Actinomycetes</taxon>
        <taxon>Kitasatosporales</taxon>
        <taxon>Streptomycetaceae</taxon>
        <taxon>Streptacidiphilus</taxon>
    </lineage>
</organism>
<feature type="region of interest" description="Disordered" evidence="1">
    <location>
        <begin position="18"/>
        <end position="37"/>
    </location>
</feature>
<dbReference type="RefSeq" id="WP_380565679.1">
    <property type="nucleotide sequence ID" value="NZ_JBEUKS010000006.1"/>
</dbReference>
<keyword evidence="3" id="KW-1185">Reference proteome</keyword>
<comment type="caution">
    <text evidence="2">The sequence shown here is derived from an EMBL/GenBank/DDBJ whole genome shotgun (WGS) entry which is preliminary data.</text>
</comment>
<evidence type="ECO:0000313" key="3">
    <source>
        <dbReference type="Proteomes" id="UP001592581"/>
    </source>
</evidence>
<protein>
    <submittedName>
        <fullName evidence="2">Uncharacterized protein</fullName>
    </submittedName>
</protein>
<dbReference type="EMBL" id="JBEUKS010000006">
    <property type="protein sequence ID" value="MFC1440117.1"/>
    <property type="molecule type" value="Genomic_DNA"/>
</dbReference>
<sequence>MYELLLFLHRGRGPPELYASPAAAPQGPAVLGDAGTSDPVPTGFSVSGYSLNNTIELG</sequence>
<evidence type="ECO:0000313" key="2">
    <source>
        <dbReference type="EMBL" id="MFC1440117.1"/>
    </source>
</evidence>
<proteinExistence type="predicted"/>
<reference evidence="2 3" key="1">
    <citation type="submission" date="2024-06" db="EMBL/GenBank/DDBJ databases">
        <authorList>
            <person name="Lee S.D."/>
        </authorList>
    </citation>
    <scope>NUCLEOTIDE SEQUENCE [LARGE SCALE GENOMIC DNA]</scope>
    <source>
        <strain evidence="2 3">N1-10</strain>
    </source>
</reference>
<dbReference type="Proteomes" id="UP001592581">
    <property type="component" value="Unassembled WGS sequence"/>
</dbReference>
<evidence type="ECO:0000256" key="1">
    <source>
        <dbReference type="SAM" id="MobiDB-lite"/>
    </source>
</evidence>